<name>A0A427AY42_ENSVE</name>
<evidence type="ECO:0000313" key="1">
    <source>
        <dbReference type="EMBL" id="RRT81163.1"/>
    </source>
</evidence>
<gene>
    <name evidence="1" type="ORF">B296_00017582</name>
</gene>
<reference evidence="1 2" key="1">
    <citation type="journal article" date="2014" name="Agronomy (Basel)">
        <title>A Draft Genome Sequence for Ensete ventricosum, the Drought-Tolerant Tree Against Hunger.</title>
        <authorList>
            <person name="Harrison J."/>
            <person name="Moore K.A."/>
            <person name="Paszkiewicz K."/>
            <person name="Jones T."/>
            <person name="Grant M."/>
            <person name="Ambacheew D."/>
            <person name="Muzemil S."/>
            <person name="Studholme D.J."/>
        </authorList>
    </citation>
    <scope>NUCLEOTIDE SEQUENCE [LARGE SCALE GENOMIC DNA]</scope>
</reference>
<dbReference type="EMBL" id="AMZH03000976">
    <property type="protein sequence ID" value="RRT81163.1"/>
    <property type="molecule type" value="Genomic_DNA"/>
</dbReference>
<sequence>MGHESFWTHKGKPVPCRACYRKSLSLAFKTLTSAPRQRTSSLERGGERRVEMDPQLVELAQLFERFKAACVRNDFSTCDNLLSQLKVRCALLPAFHDF</sequence>
<accession>A0A427AY42</accession>
<dbReference type="Proteomes" id="UP000287651">
    <property type="component" value="Unassembled WGS sequence"/>
</dbReference>
<dbReference type="AlphaFoldDB" id="A0A427AY42"/>
<protein>
    <submittedName>
        <fullName evidence="1">Uncharacterized protein</fullName>
    </submittedName>
</protein>
<evidence type="ECO:0000313" key="2">
    <source>
        <dbReference type="Proteomes" id="UP000287651"/>
    </source>
</evidence>
<proteinExistence type="predicted"/>
<comment type="caution">
    <text evidence="1">The sequence shown here is derived from an EMBL/GenBank/DDBJ whole genome shotgun (WGS) entry which is preliminary data.</text>
</comment>
<organism evidence="1 2">
    <name type="scientific">Ensete ventricosum</name>
    <name type="common">Abyssinian banana</name>
    <name type="synonym">Musa ensete</name>
    <dbReference type="NCBI Taxonomy" id="4639"/>
    <lineage>
        <taxon>Eukaryota</taxon>
        <taxon>Viridiplantae</taxon>
        <taxon>Streptophyta</taxon>
        <taxon>Embryophyta</taxon>
        <taxon>Tracheophyta</taxon>
        <taxon>Spermatophyta</taxon>
        <taxon>Magnoliopsida</taxon>
        <taxon>Liliopsida</taxon>
        <taxon>Zingiberales</taxon>
        <taxon>Musaceae</taxon>
        <taxon>Ensete</taxon>
    </lineage>
</organism>